<reference evidence="2" key="1">
    <citation type="journal article" date="2015" name="Nature">
        <title>Complex archaea that bridge the gap between prokaryotes and eukaryotes.</title>
        <authorList>
            <person name="Spang A."/>
            <person name="Saw J.H."/>
            <person name="Jorgensen S.L."/>
            <person name="Zaremba-Niedzwiedzka K."/>
            <person name="Martijn J."/>
            <person name="Lind A.E."/>
            <person name="van Eijk R."/>
            <person name="Schleper C."/>
            <person name="Guy L."/>
            <person name="Ettema T.J."/>
        </authorList>
    </citation>
    <scope>NUCLEOTIDE SEQUENCE</scope>
</reference>
<sequence length="135" mass="14736">MNLGMRSLAKELTDALDRELSGQETAPAVGPAELFDLLVSVLADSVALELQSRQNGNDSSSLQGLMNVAKSIRDQVQSSKAEDTHGKSESSAPANNRFDVREKSPKYANIESLLRYDDTPDPRQGLKVVIMNFND</sequence>
<evidence type="ECO:0000256" key="1">
    <source>
        <dbReference type="SAM" id="MobiDB-lite"/>
    </source>
</evidence>
<organism evidence="2">
    <name type="scientific">marine sediment metagenome</name>
    <dbReference type="NCBI Taxonomy" id="412755"/>
    <lineage>
        <taxon>unclassified sequences</taxon>
        <taxon>metagenomes</taxon>
        <taxon>ecological metagenomes</taxon>
    </lineage>
</organism>
<dbReference type="AlphaFoldDB" id="A0A0F9H104"/>
<feature type="compositionally biased region" description="Polar residues" evidence="1">
    <location>
        <begin position="53"/>
        <end position="64"/>
    </location>
</feature>
<comment type="caution">
    <text evidence="2">The sequence shown here is derived from an EMBL/GenBank/DDBJ whole genome shotgun (WGS) entry which is preliminary data.</text>
</comment>
<evidence type="ECO:0000313" key="2">
    <source>
        <dbReference type="EMBL" id="KKL68987.1"/>
    </source>
</evidence>
<protein>
    <submittedName>
        <fullName evidence="2">Uncharacterized protein</fullName>
    </submittedName>
</protein>
<name>A0A0F9H104_9ZZZZ</name>
<gene>
    <name evidence="2" type="ORF">LCGC14_2119480</name>
</gene>
<feature type="region of interest" description="Disordered" evidence="1">
    <location>
        <begin position="53"/>
        <end position="103"/>
    </location>
</feature>
<accession>A0A0F9H104</accession>
<proteinExistence type="predicted"/>
<dbReference type="EMBL" id="LAZR01026363">
    <property type="protein sequence ID" value="KKL68987.1"/>
    <property type="molecule type" value="Genomic_DNA"/>
</dbReference>